<reference evidence="7 8" key="1">
    <citation type="submission" date="2016-11" db="EMBL/GenBank/DDBJ databases">
        <title>The macronuclear genome of Stentor coeruleus: a giant cell with tiny introns.</title>
        <authorList>
            <person name="Slabodnick M."/>
            <person name="Ruby J.G."/>
            <person name="Reiff S.B."/>
            <person name="Swart E.C."/>
            <person name="Gosai S."/>
            <person name="Prabakaran S."/>
            <person name="Witkowska E."/>
            <person name="Larue G.E."/>
            <person name="Fisher S."/>
            <person name="Freeman R.M."/>
            <person name="Gunawardena J."/>
            <person name="Chu W."/>
            <person name="Stover N.A."/>
            <person name="Gregory B.D."/>
            <person name="Nowacki M."/>
            <person name="Derisi J."/>
            <person name="Roy S.W."/>
            <person name="Marshall W.F."/>
            <person name="Sood P."/>
        </authorList>
    </citation>
    <scope>NUCLEOTIDE SEQUENCE [LARGE SCALE GENOMIC DNA]</scope>
    <source>
        <strain evidence="7">WM001</strain>
    </source>
</reference>
<accession>A0A1R2BTF3</accession>
<keyword evidence="8" id="KW-1185">Reference proteome</keyword>
<dbReference type="PRINTS" id="PR00387">
    <property type="entry name" value="PDIESTERASE1"/>
</dbReference>
<feature type="binding site" evidence="4">
    <location>
        <position position="259"/>
    </location>
    <ligand>
        <name>AMP</name>
        <dbReference type="ChEBI" id="CHEBI:456215"/>
    </ligand>
</feature>
<feature type="binding site" evidence="5">
    <location>
        <position position="154"/>
    </location>
    <ligand>
        <name>Zn(2+)</name>
        <dbReference type="ChEBI" id="CHEBI:29105"/>
        <label>1</label>
    </ligand>
</feature>
<dbReference type="GO" id="GO:0004114">
    <property type="term" value="F:3',5'-cyclic-nucleotide phosphodiesterase activity"/>
    <property type="evidence" value="ECO:0007669"/>
    <property type="project" value="InterPro"/>
</dbReference>
<comment type="caution">
    <text evidence="7">The sequence shown here is derived from an EMBL/GenBank/DDBJ whole genome shotgun (WGS) entry which is preliminary data.</text>
</comment>
<dbReference type="GO" id="GO:0046872">
    <property type="term" value="F:metal ion binding"/>
    <property type="evidence" value="ECO:0007669"/>
    <property type="project" value="UniProtKB-KW"/>
</dbReference>
<proteinExistence type="predicted"/>
<evidence type="ECO:0000256" key="2">
    <source>
        <dbReference type="ARBA" id="ARBA00022801"/>
    </source>
</evidence>
<dbReference type="EMBL" id="MPUH01000439">
    <property type="protein sequence ID" value="OMJ80088.1"/>
    <property type="molecule type" value="Genomic_DNA"/>
</dbReference>
<dbReference type="InterPro" id="IPR002073">
    <property type="entry name" value="PDEase_catalytic_dom"/>
</dbReference>
<name>A0A1R2BTF3_9CILI</name>
<protein>
    <recommendedName>
        <fullName evidence="6">PDEase domain-containing protein</fullName>
    </recommendedName>
</protein>
<feature type="binding site" evidence="5">
    <location>
        <position position="155"/>
    </location>
    <ligand>
        <name>Zn(2+)</name>
        <dbReference type="ChEBI" id="CHEBI:29105"/>
        <label>2</label>
    </ligand>
</feature>
<dbReference type="Gene3D" id="1.10.1300.10">
    <property type="entry name" value="3'5'-cyclic nucleotide phosphodiesterase, catalytic domain"/>
    <property type="match status" value="1"/>
</dbReference>
<feature type="binding site" evidence="4">
    <location>
        <position position="155"/>
    </location>
    <ligand>
        <name>AMP</name>
        <dbReference type="ChEBI" id="CHEBI:456215"/>
    </ligand>
</feature>
<dbReference type="CDD" id="cd00077">
    <property type="entry name" value="HDc"/>
    <property type="match status" value="1"/>
</dbReference>
<dbReference type="GO" id="GO:0007165">
    <property type="term" value="P:signal transduction"/>
    <property type="evidence" value="ECO:0007669"/>
    <property type="project" value="InterPro"/>
</dbReference>
<dbReference type="InterPro" id="IPR023088">
    <property type="entry name" value="PDEase"/>
</dbReference>
<dbReference type="AlphaFoldDB" id="A0A1R2BTF3"/>
<dbReference type="SUPFAM" id="SSF109604">
    <property type="entry name" value="HD-domain/PDEase-like"/>
    <property type="match status" value="1"/>
</dbReference>
<evidence type="ECO:0000256" key="4">
    <source>
        <dbReference type="PIRSR" id="PIRSR623088-2"/>
    </source>
</evidence>
<evidence type="ECO:0000256" key="5">
    <source>
        <dbReference type="PIRSR" id="PIRSR623088-3"/>
    </source>
</evidence>
<feature type="active site" description="Proton donor" evidence="3">
    <location>
        <position position="113"/>
    </location>
</feature>
<dbReference type="OrthoDB" id="189220at2759"/>
<dbReference type="Pfam" id="PF00233">
    <property type="entry name" value="PDEase_I"/>
    <property type="match status" value="1"/>
</dbReference>
<organism evidence="7 8">
    <name type="scientific">Stentor coeruleus</name>
    <dbReference type="NCBI Taxonomy" id="5963"/>
    <lineage>
        <taxon>Eukaryota</taxon>
        <taxon>Sar</taxon>
        <taxon>Alveolata</taxon>
        <taxon>Ciliophora</taxon>
        <taxon>Postciliodesmatophora</taxon>
        <taxon>Heterotrichea</taxon>
        <taxon>Heterotrichida</taxon>
        <taxon>Stentoridae</taxon>
        <taxon>Stentor</taxon>
    </lineage>
</organism>
<feature type="binding site" evidence="4">
    <location>
        <position position="312"/>
    </location>
    <ligand>
        <name>AMP</name>
        <dbReference type="ChEBI" id="CHEBI:456215"/>
    </ligand>
</feature>
<dbReference type="InterPro" id="IPR023174">
    <property type="entry name" value="PDEase_CS"/>
</dbReference>
<evidence type="ECO:0000256" key="3">
    <source>
        <dbReference type="PIRSR" id="PIRSR623088-1"/>
    </source>
</evidence>
<gene>
    <name evidence="7" type="ORF">SteCoe_19735</name>
</gene>
<dbReference type="InterPro" id="IPR036971">
    <property type="entry name" value="PDEase_catalytic_dom_sf"/>
</dbReference>
<keyword evidence="2" id="KW-0378">Hydrolase</keyword>
<dbReference type="Proteomes" id="UP000187209">
    <property type="component" value="Unassembled WGS sequence"/>
</dbReference>
<dbReference type="PROSITE" id="PS00126">
    <property type="entry name" value="PDEASE_I_1"/>
    <property type="match status" value="1"/>
</dbReference>
<dbReference type="InterPro" id="IPR003607">
    <property type="entry name" value="HD/PDEase_dom"/>
</dbReference>
<sequence>MAGKFPDCLRINTNNDEAILIMKSTREYYEDIMKPFKIRESLAPCLDFCPVTLQKPSLTADVRVKDFPVFSHTVPDLVYFAFEIFRGHGLDEPKLSALLDMVSKNYFQTTPFHNFWHGFSVMQMIYCISERNTKLSEFITNKEYTYLLLAAIGHDICHPGMNNSFLIATKHELSIKYNNISVLENHHSSVILEMIKISEIFQSKTLKKLSPIILEAILSTDMARHKQVCDEYTNTLENFDKTIPNHRQKFINYLLHCSDLGNQTLDFSLASIWSMKVLQEFNYQVACEENARIRVSEFMRTGNNMIKVKNSQIGFIENIILPLWNGLAEYVKNIDDFPEGLKKNKKRWEELQEFE</sequence>
<feature type="binding site" evidence="5">
    <location>
        <position position="117"/>
    </location>
    <ligand>
        <name>Zn(2+)</name>
        <dbReference type="ChEBI" id="CHEBI:29105"/>
        <label>1</label>
    </ligand>
</feature>
<feature type="binding site" evidence="5">
    <location>
        <position position="155"/>
    </location>
    <ligand>
        <name>Zn(2+)</name>
        <dbReference type="ChEBI" id="CHEBI:29105"/>
        <label>1</label>
    </ligand>
</feature>
<evidence type="ECO:0000313" key="7">
    <source>
        <dbReference type="EMBL" id="OMJ80088.1"/>
    </source>
</evidence>
<dbReference type="PROSITE" id="PS51845">
    <property type="entry name" value="PDEASE_I_2"/>
    <property type="match status" value="1"/>
</dbReference>
<evidence type="ECO:0000259" key="6">
    <source>
        <dbReference type="PROSITE" id="PS51845"/>
    </source>
</evidence>
<feature type="domain" description="PDEase" evidence="6">
    <location>
        <begin position="25"/>
        <end position="355"/>
    </location>
</feature>
<feature type="binding site" evidence="4">
    <location>
        <begin position="113"/>
        <end position="117"/>
    </location>
    <ligand>
        <name>AMP</name>
        <dbReference type="ChEBI" id="CHEBI:456215"/>
    </ligand>
</feature>
<evidence type="ECO:0000313" key="8">
    <source>
        <dbReference type="Proteomes" id="UP000187209"/>
    </source>
</evidence>
<keyword evidence="1 5" id="KW-0479">Metal-binding</keyword>
<feature type="binding site" evidence="5">
    <location>
        <position position="259"/>
    </location>
    <ligand>
        <name>Zn(2+)</name>
        <dbReference type="ChEBI" id="CHEBI:29105"/>
        <label>1</label>
    </ligand>
</feature>
<evidence type="ECO:0000256" key="1">
    <source>
        <dbReference type="ARBA" id="ARBA00022723"/>
    </source>
</evidence>
<dbReference type="PANTHER" id="PTHR11347">
    <property type="entry name" value="CYCLIC NUCLEOTIDE PHOSPHODIESTERASE"/>
    <property type="match status" value="1"/>
</dbReference>